<evidence type="ECO:0000313" key="2">
    <source>
        <dbReference type="Proteomes" id="UP001582793"/>
    </source>
</evidence>
<comment type="caution">
    <text evidence="1">The sequence shown here is derived from an EMBL/GenBank/DDBJ whole genome shotgun (WGS) entry which is preliminary data.</text>
</comment>
<name>A0ABV5CKY0_9ACTN</name>
<organism evidence="1 2">
    <name type="scientific">Polymorphospora lycopeni</name>
    <dbReference type="NCBI Taxonomy" id="3140240"/>
    <lineage>
        <taxon>Bacteria</taxon>
        <taxon>Bacillati</taxon>
        <taxon>Actinomycetota</taxon>
        <taxon>Actinomycetes</taxon>
        <taxon>Micromonosporales</taxon>
        <taxon>Micromonosporaceae</taxon>
        <taxon>Polymorphospora</taxon>
    </lineage>
</organism>
<proteinExistence type="predicted"/>
<protein>
    <submittedName>
        <fullName evidence="1">Uncharacterized protein</fullName>
    </submittedName>
</protein>
<accession>A0ABV5CKY0</accession>
<dbReference type="EMBL" id="JBCGDC010000011">
    <property type="protein sequence ID" value="MFB6392654.1"/>
    <property type="molecule type" value="Genomic_DNA"/>
</dbReference>
<dbReference type="Proteomes" id="UP001582793">
    <property type="component" value="Unassembled WGS sequence"/>
</dbReference>
<keyword evidence="2" id="KW-1185">Reference proteome</keyword>
<sequence>MIRWQWEAVDPGGTARISGVQDDWRRAGGQAVAEEILARLILRAKPYYGRAEGWKIRAWQRGLEGEAVEARASDWLNQAGRPL</sequence>
<dbReference type="RefSeq" id="WP_375733369.1">
    <property type="nucleotide sequence ID" value="NZ_JBCGDC010000011.1"/>
</dbReference>
<reference evidence="1 2" key="1">
    <citation type="submission" date="2024-04" db="EMBL/GenBank/DDBJ databases">
        <title>Polymorphospora sp. isolated from Baiyangdian Lake in Xiong'an New Area.</title>
        <authorList>
            <person name="Zhang X."/>
            <person name="Liu J."/>
        </authorList>
    </citation>
    <scope>NUCLEOTIDE SEQUENCE [LARGE SCALE GENOMIC DNA]</scope>
    <source>
        <strain evidence="1 2">2-325</strain>
    </source>
</reference>
<gene>
    <name evidence="1" type="ORF">AAFH96_05980</name>
</gene>
<evidence type="ECO:0000313" key="1">
    <source>
        <dbReference type="EMBL" id="MFB6392654.1"/>
    </source>
</evidence>